<dbReference type="PANTHER" id="PTHR35007:SF2">
    <property type="entry name" value="PILUS ASSEMBLE PROTEIN"/>
    <property type="match status" value="1"/>
</dbReference>
<comment type="caution">
    <text evidence="8">The sequence shown here is derived from an EMBL/GenBank/DDBJ whole genome shotgun (WGS) entry which is preliminary data.</text>
</comment>
<keyword evidence="5 6" id="KW-0472">Membrane</keyword>
<keyword evidence="2" id="KW-1003">Cell membrane</keyword>
<evidence type="ECO:0000256" key="3">
    <source>
        <dbReference type="ARBA" id="ARBA00022692"/>
    </source>
</evidence>
<dbReference type="EMBL" id="QZMU01000001">
    <property type="protein sequence ID" value="RRQ21433.1"/>
    <property type="molecule type" value="Genomic_DNA"/>
</dbReference>
<dbReference type="PANTHER" id="PTHR35007">
    <property type="entry name" value="INTEGRAL MEMBRANE PROTEIN-RELATED"/>
    <property type="match status" value="1"/>
</dbReference>
<dbReference type="OrthoDB" id="8534919at2"/>
<evidence type="ECO:0000313" key="8">
    <source>
        <dbReference type="EMBL" id="RRQ21433.1"/>
    </source>
</evidence>
<reference evidence="8 9" key="1">
    <citation type="journal article" date="2010" name="Int. J. Syst. Evol. Microbiol.">
        <title>Thiohalobacter thiocyanaticus gen. nov., sp. nov., a moderately halophilic, sulfur-oxidizing gammaproteobacterium from hypersaline lakes, that utilizes thiocyanate.</title>
        <authorList>
            <person name="Sorokin D.Y."/>
            <person name="Kovaleva O.L."/>
            <person name="Tourova T.P."/>
            <person name="Muyzer G."/>
        </authorList>
    </citation>
    <scope>NUCLEOTIDE SEQUENCE [LARGE SCALE GENOMIC DNA]</scope>
    <source>
        <strain evidence="8 9">Hrh1</strain>
    </source>
</reference>
<feature type="transmembrane region" description="Helical" evidence="6">
    <location>
        <begin position="90"/>
        <end position="113"/>
    </location>
</feature>
<dbReference type="GO" id="GO:0005886">
    <property type="term" value="C:plasma membrane"/>
    <property type="evidence" value="ECO:0007669"/>
    <property type="project" value="UniProtKB-SubCell"/>
</dbReference>
<feature type="transmembrane region" description="Helical" evidence="6">
    <location>
        <begin position="119"/>
        <end position="140"/>
    </location>
</feature>
<evidence type="ECO:0000313" key="9">
    <source>
        <dbReference type="Proteomes" id="UP000287798"/>
    </source>
</evidence>
<evidence type="ECO:0000256" key="6">
    <source>
        <dbReference type="SAM" id="Phobius"/>
    </source>
</evidence>
<feature type="transmembrane region" description="Helical" evidence="6">
    <location>
        <begin position="272"/>
        <end position="298"/>
    </location>
</feature>
<dbReference type="InterPro" id="IPR042094">
    <property type="entry name" value="T2SS_GspF_sf"/>
</dbReference>
<dbReference type="AlphaFoldDB" id="A0A426QI53"/>
<proteinExistence type="predicted"/>
<evidence type="ECO:0000256" key="5">
    <source>
        <dbReference type="ARBA" id="ARBA00023136"/>
    </source>
</evidence>
<dbReference type="Proteomes" id="UP000287798">
    <property type="component" value="Unassembled WGS sequence"/>
</dbReference>
<feature type="transmembrane region" description="Helical" evidence="6">
    <location>
        <begin position="6"/>
        <end position="25"/>
    </location>
</feature>
<comment type="subcellular location">
    <subcellularLocation>
        <location evidence="1">Cell membrane</location>
        <topology evidence="1">Multi-pass membrane protein</topology>
    </subcellularLocation>
</comment>
<organism evidence="8 9">
    <name type="scientific">Thiohalobacter thiocyanaticus</name>
    <dbReference type="NCBI Taxonomy" id="585455"/>
    <lineage>
        <taxon>Bacteria</taxon>
        <taxon>Pseudomonadati</taxon>
        <taxon>Pseudomonadota</taxon>
        <taxon>Gammaproteobacteria</taxon>
        <taxon>Thiohalobacterales</taxon>
        <taxon>Thiohalobacteraceae</taxon>
        <taxon>Thiohalobacter</taxon>
    </lineage>
</organism>
<dbReference type="InterPro" id="IPR018076">
    <property type="entry name" value="T2SS_GspF_dom"/>
</dbReference>
<evidence type="ECO:0000256" key="1">
    <source>
        <dbReference type="ARBA" id="ARBA00004651"/>
    </source>
</evidence>
<dbReference type="Gene3D" id="1.20.81.30">
    <property type="entry name" value="Type II secretion system (T2SS), domain F"/>
    <property type="match status" value="1"/>
</dbReference>
<evidence type="ECO:0000259" key="7">
    <source>
        <dbReference type="Pfam" id="PF00482"/>
    </source>
</evidence>
<evidence type="ECO:0000256" key="2">
    <source>
        <dbReference type="ARBA" id="ARBA00022475"/>
    </source>
</evidence>
<feature type="domain" description="Type II secretion system protein GspF" evidence="7">
    <location>
        <begin position="160"/>
        <end position="286"/>
    </location>
</feature>
<evidence type="ECO:0000256" key="4">
    <source>
        <dbReference type="ARBA" id="ARBA00022989"/>
    </source>
</evidence>
<gene>
    <name evidence="8" type="ORF">D6C00_05410</name>
</gene>
<keyword evidence="9" id="KW-1185">Reference proteome</keyword>
<keyword evidence="4 6" id="KW-1133">Transmembrane helix</keyword>
<dbReference type="Pfam" id="PF00482">
    <property type="entry name" value="T2SSF"/>
    <property type="match status" value="1"/>
</dbReference>
<name>A0A426QI53_9GAMM</name>
<dbReference type="RefSeq" id="WP_125180728.1">
    <property type="nucleotide sequence ID" value="NZ_QZMU01000001.1"/>
</dbReference>
<accession>A0A426QI53</accession>
<protein>
    <submittedName>
        <fullName evidence="8">Type II secretion system F family protein</fullName>
    </submittedName>
</protein>
<sequence length="302" mass="33152">MNTAVLILLAAILGLVSLALLSFSLRGTVRLRALSDQRFGYLLKLDTDSDEAGAVRLLESWLKRIGLRYPGSDLRSLLDNAGLLRPDIRVLVHAGVVFAPVLCAVLSVLYLLLTGGEARLVPAALIFGVLFGYLAPRYVLRYLADQRRRALADESLIMVHLMKMLFDAGLSIEQALRTLHTQGGIMLPRMRQELEWVLTRIEAGMERSEVLGEWAAQVGVNELSDLAEMLAQLSRQGGNVQKSLTDMALLMEDRNRTRLREKVGKLSGKMTVVMVLFLFPALMIFVAGPGVMAIAAALGGVR</sequence>
<keyword evidence="3 6" id="KW-0812">Transmembrane</keyword>